<evidence type="ECO:0000256" key="13">
    <source>
        <dbReference type="ARBA" id="ARBA00022840"/>
    </source>
</evidence>
<dbReference type="InterPro" id="IPR003661">
    <property type="entry name" value="HisK_dim/P_dom"/>
</dbReference>
<dbReference type="CDD" id="cd00130">
    <property type="entry name" value="PAS"/>
    <property type="match status" value="1"/>
</dbReference>
<dbReference type="InterPro" id="IPR036890">
    <property type="entry name" value="HATPase_C_sf"/>
</dbReference>
<evidence type="ECO:0000256" key="16">
    <source>
        <dbReference type="ARBA" id="ARBA00023136"/>
    </source>
</evidence>
<dbReference type="InterPro" id="IPR050351">
    <property type="entry name" value="BphY/WalK/GraS-like"/>
</dbReference>
<evidence type="ECO:0000256" key="14">
    <source>
        <dbReference type="ARBA" id="ARBA00022989"/>
    </source>
</evidence>
<keyword evidence="10 19" id="KW-0812">Transmembrane</keyword>
<dbReference type="InterPro" id="IPR021766">
    <property type="entry name" value="PhoR_N"/>
</dbReference>
<dbReference type="GO" id="GO:0016036">
    <property type="term" value="P:cellular response to phosphate starvation"/>
    <property type="evidence" value="ECO:0007669"/>
    <property type="project" value="TreeGrafter"/>
</dbReference>
<evidence type="ECO:0000256" key="12">
    <source>
        <dbReference type="ARBA" id="ARBA00022777"/>
    </source>
</evidence>
<feature type="transmembrane region" description="Helical" evidence="19">
    <location>
        <begin position="54"/>
        <end position="71"/>
    </location>
</feature>
<evidence type="ECO:0000256" key="19">
    <source>
        <dbReference type="SAM" id="Phobius"/>
    </source>
</evidence>
<name>F8WSP4_9NEIS</name>
<keyword evidence="16 19" id="KW-0472">Membrane</keyword>
<dbReference type="SUPFAM" id="SSF55874">
    <property type="entry name" value="ATPase domain of HSP90 chaperone/DNA topoisomerase II/histidine kinase"/>
    <property type="match status" value="1"/>
</dbReference>
<feature type="domain" description="Histidine kinase" evidence="20">
    <location>
        <begin position="257"/>
        <end position="472"/>
    </location>
</feature>
<dbReference type="EMBL" id="AB649129">
    <property type="protein sequence ID" value="BAK53881.1"/>
    <property type="molecule type" value="Genomic_DNA"/>
</dbReference>
<evidence type="ECO:0000256" key="15">
    <source>
        <dbReference type="ARBA" id="ARBA00023012"/>
    </source>
</evidence>
<dbReference type="FunFam" id="1.10.287.130:FF:000008">
    <property type="entry name" value="Two-component sensor histidine kinase"/>
    <property type="match status" value="1"/>
</dbReference>
<dbReference type="PANTHER" id="PTHR45453:SF1">
    <property type="entry name" value="PHOSPHATE REGULON SENSOR PROTEIN PHOR"/>
    <property type="match status" value="1"/>
</dbReference>
<dbReference type="InterPro" id="IPR004358">
    <property type="entry name" value="Sig_transdc_His_kin-like_C"/>
</dbReference>
<dbReference type="GO" id="GO:0006817">
    <property type="term" value="P:phosphate ion transport"/>
    <property type="evidence" value="ECO:0007669"/>
    <property type="project" value="UniProtKB-KW"/>
</dbReference>
<evidence type="ECO:0000313" key="21">
    <source>
        <dbReference type="EMBL" id="BAK53881.1"/>
    </source>
</evidence>
<dbReference type="Pfam" id="PF13188">
    <property type="entry name" value="PAS_8"/>
    <property type="match status" value="1"/>
</dbReference>
<dbReference type="Gene3D" id="3.30.450.20">
    <property type="entry name" value="PAS domain"/>
    <property type="match status" value="1"/>
</dbReference>
<comment type="subcellular location">
    <subcellularLocation>
        <location evidence="2">Cell inner membrane</location>
        <topology evidence="2">Multi-pass membrane protein</topology>
    </subcellularLocation>
</comment>
<dbReference type="GO" id="GO:0005886">
    <property type="term" value="C:plasma membrane"/>
    <property type="evidence" value="ECO:0007669"/>
    <property type="project" value="UniProtKB-SubCell"/>
</dbReference>
<comment type="catalytic activity">
    <reaction evidence="1">
        <text>ATP + protein L-histidine = ADP + protein N-phospho-L-histidine.</text>
        <dbReference type="EC" id="2.7.13.3"/>
    </reaction>
</comment>
<evidence type="ECO:0000256" key="2">
    <source>
        <dbReference type="ARBA" id="ARBA00004429"/>
    </source>
</evidence>
<organism evidence="21">
    <name type="scientific">Chitiniphilus shinanonensis</name>
    <dbReference type="NCBI Taxonomy" id="553088"/>
    <lineage>
        <taxon>Bacteria</taxon>
        <taxon>Pseudomonadati</taxon>
        <taxon>Pseudomonadota</taxon>
        <taxon>Betaproteobacteria</taxon>
        <taxon>Neisseriales</taxon>
        <taxon>Chitinibacteraceae</taxon>
        <taxon>Chitiniphilus</taxon>
    </lineage>
</organism>
<dbReference type="GO" id="GO:0004721">
    <property type="term" value="F:phosphoprotein phosphatase activity"/>
    <property type="evidence" value="ECO:0007669"/>
    <property type="project" value="InterPro"/>
</dbReference>
<evidence type="ECO:0000256" key="10">
    <source>
        <dbReference type="ARBA" id="ARBA00022692"/>
    </source>
</evidence>
<dbReference type="Gene3D" id="3.30.565.10">
    <property type="entry name" value="Histidine kinase-like ATPase, C-terminal domain"/>
    <property type="match status" value="1"/>
</dbReference>
<keyword evidence="14 19" id="KW-1133">Transmembrane helix</keyword>
<dbReference type="PRINTS" id="PR00344">
    <property type="entry name" value="BCTRLSENSOR"/>
</dbReference>
<evidence type="ECO:0000256" key="6">
    <source>
        <dbReference type="ARBA" id="ARBA00022475"/>
    </source>
</evidence>
<dbReference type="GO" id="GO:0000155">
    <property type="term" value="F:phosphorelay sensor kinase activity"/>
    <property type="evidence" value="ECO:0007669"/>
    <property type="project" value="InterPro"/>
</dbReference>
<comment type="function">
    <text evidence="17">Member of the two-component regulatory system PhoR/PhoB involved in the phosphate regulon genes expression. PhoR may function as a membrane-associated protein kinase that phosphorylates PhoB in response to environmental signals.</text>
</comment>
<dbReference type="InterPro" id="IPR000014">
    <property type="entry name" value="PAS"/>
</dbReference>
<dbReference type="SUPFAM" id="SSF55785">
    <property type="entry name" value="PYP-like sensor domain (PAS domain)"/>
    <property type="match status" value="1"/>
</dbReference>
<dbReference type="InterPro" id="IPR035965">
    <property type="entry name" value="PAS-like_dom_sf"/>
</dbReference>
<reference evidence="21" key="1">
    <citation type="journal article" date="2012" name="J. Biosci. Bioeng.">
        <title>Isolation of genes coding for chitin-degrading enzymes in the novel chitinolytic bacterium, Chitiniphilus shinanonensis, and characterization of a gene coding for a family 19 chitinase.</title>
        <authorList>
            <person name="Huang L."/>
            <person name="Garbulewska E."/>
            <person name="Sato K."/>
            <person name="Kato Y."/>
            <person name="Nogawa M."/>
            <person name="Taguchi G."/>
            <person name="Shimosaka M."/>
        </authorList>
    </citation>
    <scope>NUCLEOTIDE SEQUENCE</scope>
    <source>
        <strain evidence="21">SAY3</strain>
    </source>
</reference>
<dbReference type="SUPFAM" id="SSF47384">
    <property type="entry name" value="Homodimeric domain of signal transducing histidine kinase"/>
    <property type="match status" value="1"/>
</dbReference>
<dbReference type="CDD" id="cd00082">
    <property type="entry name" value="HisKA"/>
    <property type="match status" value="1"/>
</dbReference>
<evidence type="ECO:0000256" key="7">
    <source>
        <dbReference type="ARBA" id="ARBA00022553"/>
    </source>
</evidence>
<evidence type="ECO:0000256" key="11">
    <source>
        <dbReference type="ARBA" id="ARBA00022741"/>
    </source>
</evidence>
<dbReference type="PANTHER" id="PTHR45453">
    <property type="entry name" value="PHOSPHATE REGULON SENSOR PROTEIN PHOR"/>
    <property type="match status" value="1"/>
</dbReference>
<proteinExistence type="predicted"/>
<keyword evidence="9" id="KW-0808">Transferase</keyword>
<keyword evidence="5" id="KW-0813">Transport</keyword>
<evidence type="ECO:0000256" key="1">
    <source>
        <dbReference type="ARBA" id="ARBA00000085"/>
    </source>
</evidence>
<protein>
    <recommendedName>
        <fullName evidence="4">Phosphate regulon sensor protein PhoR</fullName>
        <ecNumber evidence="3">2.7.13.3</ecNumber>
    </recommendedName>
</protein>
<evidence type="ECO:0000256" key="8">
    <source>
        <dbReference type="ARBA" id="ARBA00022592"/>
    </source>
</evidence>
<evidence type="ECO:0000259" key="20">
    <source>
        <dbReference type="PROSITE" id="PS50109"/>
    </source>
</evidence>
<dbReference type="NCBIfam" id="TIGR02966">
    <property type="entry name" value="phoR_proteo"/>
    <property type="match status" value="1"/>
</dbReference>
<evidence type="ECO:0000256" key="17">
    <source>
        <dbReference type="ARBA" id="ARBA00025207"/>
    </source>
</evidence>
<dbReference type="InterPro" id="IPR005467">
    <property type="entry name" value="His_kinase_dom"/>
</dbReference>
<gene>
    <name evidence="21" type="primary">csaI</name>
</gene>
<keyword evidence="12 21" id="KW-0418">Kinase</keyword>
<dbReference type="InterPro" id="IPR003594">
    <property type="entry name" value="HATPase_dom"/>
</dbReference>
<dbReference type="PROSITE" id="PS50109">
    <property type="entry name" value="HIS_KIN"/>
    <property type="match status" value="1"/>
</dbReference>
<dbReference type="SMART" id="SM00388">
    <property type="entry name" value="HisKA"/>
    <property type="match status" value="1"/>
</dbReference>
<feature type="region of interest" description="Disordered" evidence="18">
    <location>
        <begin position="10"/>
        <end position="39"/>
    </location>
</feature>
<keyword evidence="6" id="KW-1003">Cell membrane</keyword>
<keyword evidence="15" id="KW-0902">Two-component regulatory system</keyword>
<dbReference type="AlphaFoldDB" id="F8WSP4"/>
<dbReference type="Pfam" id="PF02518">
    <property type="entry name" value="HATPase_c"/>
    <property type="match status" value="1"/>
</dbReference>
<evidence type="ECO:0000256" key="4">
    <source>
        <dbReference type="ARBA" id="ARBA00019665"/>
    </source>
</evidence>
<keyword evidence="13" id="KW-0067">ATP-binding</keyword>
<sequence length="476" mass="53529">MGLPMDVSALRPAGQVEPTTVEPRPSHQPAPDAGPSSQPHPLASELRMLWLRSIIYYLTVALVSLFVGAVWGNVLGLTLACGLLALSVGFHLYNLGRLFRWVCQPRVDNVPTSFLLWQEVFDRLYAQIRAQQKNQDKLSNTLERFTSAGEALPDGVIILDEHDRIEWCNHAATVHLGIDRRSDVWQVVTNIVRQPALREYLRTQDFAHPQILRTTRPTEQVLSVQLVPFDSTRKLLLSRDITQLDRVQMVHRDFIANVSHELRTPLTVVGGFAETMMDMPEMEERTRAQQLQLMVEQTQRMQRLVDDLLTLSRLENGQQLKEEEVDVPQLMRLLQAEAEGLSQGRHQISVDEIAPARLIGNHDELHSALGNLVSNAIRYTPPGGTIGLAWRLEQGLPVFAVRDSGIGVAPEHIPRLTERFYRVDRGRSRSTGGTGLGLAIVKHILQRHQAQLAVKSKPGEGSEFAARFPEHRLLVD</sequence>
<dbReference type="SMART" id="SM00387">
    <property type="entry name" value="HATPase_c"/>
    <property type="match status" value="1"/>
</dbReference>
<dbReference type="EC" id="2.7.13.3" evidence="3"/>
<evidence type="ECO:0000256" key="9">
    <source>
        <dbReference type="ARBA" id="ARBA00022679"/>
    </source>
</evidence>
<evidence type="ECO:0000256" key="3">
    <source>
        <dbReference type="ARBA" id="ARBA00012438"/>
    </source>
</evidence>
<keyword evidence="11" id="KW-0547">Nucleotide-binding</keyword>
<dbReference type="FunFam" id="3.30.565.10:FF:000006">
    <property type="entry name" value="Sensor histidine kinase WalK"/>
    <property type="match status" value="1"/>
</dbReference>
<dbReference type="Pfam" id="PF00512">
    <property type="entry name" value="HisKA"/>
    <property type="match status" value="1"/>
</dbReference>
<keyword evidence="8" id="KW-0592">Phosphate transport</keyword>
<dbReference type="InterPro" id="IPR036097">
    <property type="entry name" value="HisK_dim/P_sf"/>
</dbReference>
<dbReference type="GO" id="GO:0005524">
    <property type="term" value="F:ATP binding"/>
    <property type="evidence" value="ECO:0007669"/>
    <property type="project" value="UniProtKB-KW"/>
</dbReference>
<dbReference type="InterPro" id="IPR014310">
    <property type="entry name" value="Sig_transdc_His_kinase_PhoR"/>
</dbReference>
<dbReference type="Gene3D" id="1.10.287.130">
    <property type="match status" value="1"/>
</dbReference>
<feature type="transmembrane region" description="Helical" evidence="19">
    <location>
        <begin position="77"/>
        <end position="96"/>
    </location>
</feature>
<accession>F8WSP4</accession>
<evidence type="ECO:0000256" key="5">
    <source>
        <dbReference type="ARBA" id="ARBA00022448"/>
    </source>
</evidence>
<evidence type="ECO:0000256" key="18">
    <source>
        <dbReference type="SAM" id="MobiDB-lite"/>
    </source>
</evidence>
<keyword evidence="7" id="KW-0597">Phosphoprotein</keyword>
<dbReference type="Pfam" id="PF11808">
    <property type="entry name" value="PhoR"/>
    <property type="match status" value="1"/>
</dbReference>